<feature type="transmembrane region" description="Helical" evidence="4">
    <location>
        <begin position="782"/>
        <end position="801"/>
    </location>
</feature>
<keyword evidence="4" id="KW-0472">Membrane</keyword>
<dbReference type="InterPro" id="IPR042099">
    <property type="entry name" value="ANL_N_sf"/>
</dbReference>
<organism evidence="6 7">
    <name type="scientific">Neonectria punicea</name>
    <dbReference type="NCBI Taxonomy" id="979145"/>
    <lineage>
        <taxon>Eukaryota</taxon>
        <taxon>Fungi</taxon>
        <taxon>Dikarya</taxon>
        <taxon>Ascomycota</taxon>
        <taxon>Pezizomycotina</taxon>
        <taxon>Sordariomycetes</taxon>
        <taxon>Hypocreomycetidae</taxon>
        <taxon>Hypocreales</taxon>
        <taxon>Nectriaceae</taxon>
        <taxon>Neonectria</taxon>
    </lineage>
</organism>
<keyword evidence="7" id="KW-1185">Reference proteome</keyword>
<dbReference type="EMBL" id="JAZAVJ010000156">
    <property type="protein sequence ID" value="KAK7409309.1"/>
    <property type="molecule type" value="Genomic_DNA"/>
</dbReference>
<dbReference type="InterPro" id="IPR045851">
    <property type="entry name" value="AMP-bd_C_sf"/>
</dbReference>
<dbReference type="PROSITE" id="PS00455">
    <property type="entry name" value="AMP_BINDING"/>
    <property type="match status" value="1"/>
</dbReference>
<feature type="transmembrane region" description="Helical" evidence="4">
    <location>
        <begin position="596"/>
        <end position="616"/>
    </location>
</feature>
<dbReference type="SUPFAM" id="SSF56801">
    <property type="entry name" value="Acetyl-CoA synthetase-like"/>
    <property type="match status" value="1"/>
</dbReference>
<proteinExistence type="predicted"/>
<evidence type="ECO:0000259" key="5">
    <source>
        <dbReference type="Pfam" id="PF00501"/>
    </source>
</evidence>
<dbReference type="Proteomes" id="UP001498476">
    <property type="component" value="Unassembled WGS sequence"/>
</dbReference>
<feature type="domain" description="AMP-dependent synthetase/ligase" evidence="5">
    <location>
        <begin position="37"/>
        <end position="372"/>
    </location>
</feature>
<dbReference type="InterPro" id="IPR052979">
    <property type="entry name" value="Adenylate-forming_domain"/>
</dbReference>
<evidence type="ECO:0000313" key="7">
    <source>
        <dbReference type="Proteomes" id="UP001498476"/>
    </source>
</evidence>
<feature type="region of interest" description="Disordered" evidence="3">
    <location>
        <begin position="510"/>
        <end position="550"/>
    </location>
</feature>
<dbReference type="NCBIfam" id="TIGR01733">
    <property type="entry name" value="AA-adenyl-dom"/>
    <property type="match status" value="1"/>
</dbReference>
<evidence type="ECO:0000256" key="4">
    <source>
        <dbReference type="SAM" id="Phobius"/>
    </source>
</evidence>
<dbReference type="InterPro" id="IPR000873">
    <property type="entry name" value="AMP-dep_synth/lig_dom"/>
</dbReference>
<feature type="transmembrane region" description="Helical" evidence="4">
    <location>
        <begin position="743"/>
        <end position="762"/>
    </location>
</feature>
<name>A0ABR1GUV6_9HYPO</name>
<evidence type="ECO:0000256" key="2">
    <source>
        <dbReference type="ARBA" id="ARBA00022553"/>
    </source>
</evidence>
<protein>
    <recommendedName>
        <fullName evidence="5">AMP-dependent synthetase/ligase domain-containing protein</fullName>
    </recommendedName>
</protein>
<evidence type="ECO:0000256" key="1">
    <source>
        <dbReference type="ARBA" id="ARBA00022450"/>
    </source>
</evidence>
<keyword evidence="1" id="KW-0596">Phosphopantetheine</keyword>
<dbReference type="Gene3D" id="3.40.50.12780">
    <property type="entry name" value="N-terminal domain of ligase-like"/>
    <property type="match status" value="1"/>
</dbReference>
<dbReference type="InterPro" id="IPR020845">
    <property type="entry name" value="AMP-binding_CS"/>
</dbReference>
<feature type="transmembrane region" description="Helical" evidence="4">
    <location>
        <begin position="713"/>
        <end position="731"/>
    </location>
</feature>
<dbReference type="InterPro" id="IPR010071">
    <property type="entry name" value="AA_adenyl_dom"/>
</dbReference>
<accession>A0ABR1GUV6</accession>
<dbReference type="Pfam" id="PF00501">
    <property type="entry name" value="AMP-binding"/>
    <property type="match status" value="1"/>
</dbReference>
<keyword evidence="4" id="KW-0812">Transmembrane</keyword>
<gene>
    <name evidence="6" type="ORF">QQX98_008549</name>
</gene>
<feature type="compositionally biased region" description="Low complexity" evidence="3">
    <location>
        <begin position="540"/>
        <end position="550"/>
    </location>
</feature>
<comment type="caution">
    <text evidence="6">The sequence shown here is derived from an EMBL/GenBank/DDBJ whole genome shotgun (WGS) entry which is preliminary data.</text>
</comment>
<keyword evidence="4" id="KW-1133">Transmembrane helix</keyword>
<reference evidence="6 7" key="1">
    <citation type="journal article" date="2025" name="Microbiol. Resour. Announc.">
        <title>Draft genome sequences for Neonectria magnoliae and Neonectria punicea, canker pathogens of Liriodendron tulipifera and Acer saccharum in West Virginia.</title>
        <authorList>
            <person name="Petronek H.M."/>
            <person name="Kasson M.T."/>
            <person name="Metheny A.M."/>
            <person name="Stauder C.M."/>
            <person name="Lovett B."/>
            <person name="Lynch S.C."/>
            <person name="Garnas J.R."/>
            <person name="Kasson L.R."/>
            <person name="Stajich J.E."/>
        </authorList>
    </citation>
    <scope>NUCLEOTIDE SEQUENCE [LARGE SCALE GENOMIC DNA]</scope>
    <source>
        <strain evidence="6 7">NRRL 64653</strain>
    </source>
</reference>
<keyword evidence="2" id="KW-0597">Phosphoprotein</keyword>
<evidence type="ECO:0000313" key="6">
    <source>
        <dbReference type="EMBL" id="KAK7409309.1"/>
    </source>
</evidence>
<dbReference type="Gene3D" id="3.30.300.30">
    <property type="match status" value="1"/>
</dbReference>
<dbReference type="PANTHER" id="PTHR33927:SF5">
    <property type="entry name" value="ENZYME, PUTATIVE (AFU_ORTHOLOGUE AFUA_8G01222)-RELATED"/>
    <property type="match status" value="1"/>
</dbReference>
<sequence>MEKSLLPLSPSQRAYPLSFSYGLMNTPQFSTVTKAFFHYASSQPEAVAARDLSVEPAVQITYGELARRSVELARKLRTLGVVPGSRVPLVVKRGCDMLVGILSILACGGQYVPLDGSVVPDETLQFVLKQTGGHTALALKSTRHRLSSTGVANVVIIDDLDDAEDMVDAEEGFVDLAGPDDGCYVIYTSGTTGKPKGVNITHRNVTNLICQAPGSLGISPGKCVGQVLNISFDMAAWETLGCLSNGGTLIIRGSDWKRTLKEIDVLICTPTILSLYDPQDFPRIKMVATAGEPSSQKLADTWASHATYFNCCGPTETTIVNTMHQHQAGLPLSIGRPTPNNNVYILDQDLVPVEVGQSGVMWAGGSGVSAGYVGLPEITAERYVLDPFAQNRSRMYNTGDVCRLNPDGSIHILGRVDDQVKVKGFRVELDGISASLASCHSVERAAALLIEGEIHGFLTPHNCPFSVVKDHIKDRQPYYARPSHYHLLESLPMTENGKVDKRALRALASSKQTDNTECGKVPDSPVNQPQPAVLAHSRTDSSSSSATQVSTYSEKSDITLVEKDANFDLEAALPEKKHRKFARGLRYRGMIVYRRLLSLVGLFNITAAIALVLTGITREWLGNITAINLATAVLVRQEFVINALYTIACSVPKSWPLYIRARCGKIYHLGGVHSGAAISAGGWLLASNIADIVCLSSGSSCSDWGRQSVEAKVISWILAVLFAVMFTLAWPTMRKKYHDVFEMTHRFVGWTMLALFWAQVVLTNRDGAPEGMSLGDACLASPSFWLLAVATMSVASSWLFLRKVPVEAEVLSDHAVRLHFDYTVPVNGSFTRLSRRPLMEWHSFATIPAPAATNDRPKGYSLVVSNAGDWTKTTIHQPPTHVWTRGVPTCGVMRIATLFNRVVLIATGSGIGPVLGHINNPSCPTQLIWSTSRPEKTFGDELCNSITSKIPDAVIHDTKKLGRPDLVKMGFNLAKSFKAEAVIIIANEKITKKVVYGLETRGVPAYGAIWDS</sequence>
<dbReference type="PANTHER" id="PTHR33927">
    <property type="entry name" value="TRANSMEMBRANE PROTEIN"/>
    <property type="match status" value="1"/>
</dbReference>
<evidence type="ECO:0000256" key="3">
    <source>
        <dbReference type="SAM" id="MobiDB-lite"/>
    </source>
</evidence>